<name>A0A2H1I9C2_9MICO</name>
<evidence type="ECO:0000313" key="1">
    <source>
        <dbReference type="EMBL" id="SMX71632.1"/>
    </source>
</evidence>
<dbReference type="Proteomes" id="UP000234342">
    <property type="component" value="Unassembled WGS sequence"/>
</dbReference>
<protein>
    <recommendedName>
        <fullName evidence="3">DUF559 domain-containing protein</fullName>
    </recommendedName>
</protein>
<reference evidence="2" key="1">
    <citation type="submission" date="2017-03" db="EMBL/GenBank/DDBJ databases">
        <authorList>
            <person name="Monnet C."/>
        </authorList>
    </citation>
    <scope>NUCLEOTIDE SEQUENCE [LARGE SCALE GENOMIC DNA]</scope>
    <source>
        <strain evidence="2">P10</strain>
    </source>
</reference>
<accession>A0A2H1I9C2</accession>
<evidence type="ECO:0008006" key="3">
    <source>
        <dbReference type="Google" id="ProtNLM"/>
    </source>
</evidence>
<gene>
    <name evidence="1" type="ORF">BANT10_00713</name>
</gene>
<proteinExistence type="predicted"/>
<organism evidence="1 2">
    <name type="scientific">Brevibacterium antiquum</name>
    <dbReference type="NCBI Taxonomy" id="234835"/>
    <lineage>
        <taxon>Bacteria</taxon>
        <taxon>Bacillati</taxon>
        <taxon>Actinomycetota</taxon>
        <taxon>Actinomycetes</taxon>
        <taxon>Micrococcales</taxon>
        <taxon>Brevibacteriaceae</taxon>
        <taxon>Brevibacterium</taxon>
    </lineage>
</organism>
<sequence length="318" mass="35578">MVSVFRSKELHDLGFTEMGIQGALSCCLRRIRRGHFVLHSPCATTDHQPLHLLHDATATDYPRRYGDIRDNSEWLKVLIRSYADELPSGAVFSHVSAALIHGLDPPFPATESAEVVRPGFHRVKKTLRTRDRALSCEEMAAIGDLPVTTIARTLLDLANDYPLEVSVPFISEALRRGLTSCESLRESIRSGTRGCRRAAQAIDLSSPAHESSGEALCAVKFFRFNITGMTPQMDAYDRFGTWIARNDFRHDKHPLIVEVHGVGKYYLNAAGPDEASSANHERHMKLLNAGYRVFNLVWADLFRTSEFAKIRAALAEFD</sequence>
<dbReference type="AlphaFoldDB" id="A0A2H1I9C2"/>
<dbReference type="EMBL" id="FXZE01000002">
    <property type="protein sequence ID" value="SMX71632.1"/>
    <property type="molecule type" value="Genomic_DNA"/>
</dbReference>
<dbReference type="RefSeq" id="WP_101619677.1">
    <property type="nucleotide sequence ID" value="NZ_FXZE01000002.1"/>
</dbReference>
<evidence type="ECO:0000313" key="2">
    <source>
        <dbReference type="Proteomes" id="UP000234342"/>
    </source>
</evidence>
<keyword evidence="2" id="KW-1185">Reference proteome</keyword>